<comment type="similarity">
    <text evidence="7">Belongs to the RnpA family.</text>
</comment>
<gene>
    <name evidence="7 10" type="primary">rnpA</name>
    <name evidence="10" type="ORF">COZ07_04240</name>
    <name evidence="9" type="ORF">COZ58_00150</name>
</gene>
<evidence type="ECO:0000256" key="8">
    <source>
        <dbReference type="NCBIfam" id="TIGR00188"/>
    </source>
</evidence>
<dbReference type="EC" id="3.1.26.5" evidence="7 8"/>
<keyword evidence="5 7" id="KW-0378">Hydrolase</keyword>
<keyword evidence="3 7" id="KW-0540">Nuclease</keyword>
<evidence type="ECO:0000256" key="5">
    <source>
        <dbReference type="ARBA" id="ARBA00022801"/>
    </source>
</evidence>
<dbReference type="GO" id="GO:0030677">
    <property type="term" value="C:ribonuclease P complex"/>
    <property type="evidence" value="ECO:0007669"/>
    <property type="project" value="TreeGrafter"/>
</dbReference>
<dbReference type="InterPro" id="IPR020539">
    <property type="entry name" value="RNase_P_CS"/>
</dbReference>
<evidence type="ECO:0000256" key="2">
    <source>
        <dbReference type="ARBA" id="ARBA00022694"/>
    </source>
</evidence>
<evidence type="ECO:0000256" key="6">
    <source>
        <dbReference type="ARBA" id="ARBA00022884"/>
    </source>
</evidence>
<dbReference type="EMBL" id="PFKO01000156">
    <property type="protein sequence ID" value="PIY32861.1"/>
    <property type="molecule type" value="Genomic_DNA"/>
</dbReference>
<keyword evidence="6 7" id="KW-0694">RNA-binding</keyword>
<accession>A0A2M7PR26</accession>
<evidence type="ECO:0000313" key="12">
    <source>
        <dbReference type="Proteomes" id="UP000231493"/>
    </source>
</evidence>
<comment type="caution">
    <text evidence="10">The sequence shown here is derived from an EMBL/GenBank/DDBJ whole genome shotgun (WGS) entry which is preliminary data.</text>
</comment>
<dbReference type="HAMAP" id="MF_00227">
    <property type="entry name" value="RNase_P"/>
    <property type="match status" value="1"/>
</dbReference>
<protein>
    <recommendedName>
        <fullName evidence="7 8">Ribonuclease P protein component</fullName>
        <shortName evidence="7">RNase P protein</shortName>
        <shortName evidence="7">RNaseP protein</shortName>
        <ecNumber evidence="7 8">3.1.26.5</ecNumber>
    </recommendedName>
    <alternativeName>
        <fullName evidence="7">Protein C5</fullName>
    </alternativeName>
</protein>
<name>A0A2M7PR26_9BACT</name>
<comment type="subunit">
    <text evidence="7">Consists of a catalytic RNA component (M1 or rnpB) and a protein subunit.</text>
</comment>
<dbReference type="GO" id="GO:0001682">
    <property type="term" value="P:tRNA 5'-leader removal"/>
    <property type="evidence" value="ECO:0007669"/>
    <property type="project" value="UniProtKB-UniRule"/>
</dbReference>
<dbReference type="Proteomes" id="UP000230646">
    <property type="component" value="Unassembled WGS sequence"/>
</dbReference>
<dbReference type="Pfam" id="PF00825">
    <property type="entry name" value="Ribonuclease_P"/>
    <property type="match status" value="1"/>
</dbReference>
<dbReference type="GO" id="GO:0000049">
    <property type="term" value="F:tRNA binding"/>
    <property type="evidence" value="ECO:0007669"/>
    <property type="project" value="UniProtKB-UniRule"/>
</dbReference>
<evidence type="ECO:0000256" key="4">
    <source>
        <dbReference type="ARBA" id="ARBA00022759"/>
    </source>
</evidence>
<dbReference type="Proteomes" id="UP000231493">
    <property type="component" value="Unassembled WGS sequence"/>
</dbReference>
<comment type="catalytic activity">
    <reaction evidence="7">
        <text>Endonucleolytic cleavage of RNA, removing 5'-extranucleotides from tRNA precursor.</text>
        <dbReference type="EC" id="3.1.26.5"/>
    </reaction>
</comment>
<dbReference type="InterPro" id="IPR000100">
    <property type="entry name" value="RNase_P"/>
</dbReference>
<reference evidence="11 12" key="2">
    <citation type="submission" date="2017-09" db="EMBL/GenBank/DDBJ databases">
        <title>Depth-based differentiation of microbial function through sediment-hosted aquifers and enrichment of novel symbionts in the deep terrestrial subsurface.</title>
        <authorList>
            <person name="Probst A.J."/>
            <person name="Ladd B."/>
            <person name="Jarett J.K."/>
            <person name="Geller-Mcgrath D.E."/>
            <person name="Sieber C.M."/>
            <person name="Emerson J.B."/>
            <person name="Anantharaman K."/>
            <person name="Thomas B.C."/>
            <person name="Malmstrom R."/>
            <person name="Stieglmeier M."/>
            <person name="Klingl A."/>
            <person name="Woyke T."/>
            <person name="Ryan C.M."/>
            <person name="Banfield J.F."/>
        </authorList>
    </citation>
    <scope>NUCLEOTIDE SEQUENCE [LARGE SCALE GENOMIC DNA]</scope>
    <source>
        <strain evidence="10">CG_4_10_14_3_um_filter_34_13</strain>
    </source>
</reference>
<dbReference type="InterPro" id="IPR014721">
    <property type="entry name" value="Ribsml_uS5_D2-typ_fold_subgr"/>
</dbReference>
<dbReference type="GO" id="GO:0004526">
    <property type="term" value="F:ribonuclease P activity"/>
    <property type="evidence" value="ECO:0007669"/>
    <property type="project" value="UniProtKB-UniRule"/>
</dbReference>
<dbReference type="Gene3D" id="3.30.230.10">
    <property type="match status" value="1"/>
</dbReference>
<keyword evidence="4 7" id="KW-0255">Endonuclease</keyword>
<organism evidence="10 11">
    <name type="scientific">Candidatus Infernicultor aquiphilus</name>
    <dbReference type="NCBI Taxonomy" id="1805029"/>
    <lineage>
        <taxon>Bacteria</taxon>
        <taxon>Pseudomonadati</taxon>
        <taxon>Atribacterota</taxon>
        <taxon>Candidatus Phoenicimicrobiia</taxon>
        <taxon>Candidatus Pheonicimicrobiales</taxon>
        <taxon>Candidatus Phoenicimicrobiaceae</taxon>
        <taxon>Candidatus Infernicultor</taxon>
    </lineage>
</organism>
<dbReference type="EMBL" id="PFIP01000005">
    <property type="protein sequence ID" value="PIX35386.1"/>
    <property type="molecule type" value="Genomic_DNA"/>
</dbReference>
<dbReference type="NCBIfam" id="TIGR00188">
    <property type="entry name" value="rnpA"/>
    <property type="match status" value="1"/>
</dbReference>
<dbReference type="PANTHER" id="PTHR33992">
    <property type="entry name" value="RIBONUCLEASE P PROTEIN COMPONENT"/>
    <property type="match status" value="1"/>
</dbReference>
<dbReference type="PANTHER" id="PTHR33992:SF1">
    <property type="entry name" value="RIBONUCLEASE P PROTEIN COMPONENT"/>
    <property type="match status" value="1"/>
</dbReference>
<dbReference type="PROSITE" id="PS00648">
    <property type="entry name" value="RIBONUCLEASE_P"/>
    <property type="match status" value="1"/>
</dbReference>
<accession>A0A2M7KB74</accession>
<comment type="function">
    <text evidence="1 7">RNaseP catalyzes the removal of the 5'-leader sequence from pre-tRNA to produce the mature 5'-terminus. It can also cleave other RNA substrates such as 4.5S RNA. The protein component plays an auxiliary but essential role in vivo by binding to the 5'-leader sequence and broadening the substrate specificity of the ribozyme.</text>
</comment>
<evidence type="ECO:0000256" key="1">
    <source>
        <dbReference type="ARBA" id="ARBA00002663"/>
    </source>
</evidence>
<evidence type="ECO:0000313" key="10">
    <source>
        <dbReference type="EMBL" id="PIY32861.1"/>
    </source>
</evidence>
<evidence type="ECO:0000256" key="7">
    <source>
        <dbReference type="HAMAP-Rule" id="MF_00227"/>
    </source>
</evidence>
<evidence type="ECO:0000313" key="11">
    <source>
        <dbReference type="Proteomes" id="UP000230646"/>
    </source>
</evidence>
<dbReference type="SUPFAM" id="SSF54211">
    <property type="entry name" value="Ribosomal protein S5 domain 2-like"/>
    <property type="match status" value="1"/>
</dbReference>
<evidence type="ECO:0000256" key="3">
    <source>
        <dbReference type="ARBA" id="ARBA00022722"/>
    </source>
</evidence>
<evidence type="ECO:0000313" key="9">
    <source>
        <dbReference type="EMBL" id="PIX35386.1"/>
    </source>
</evidence>
<keyword evidence="2 7" id="KW-0819">tRNA processing</keyword>
<reference evidence="9" key="1">
    <citation type="submission" date="2017-09" db="EMBL/GenBank/DDBJ databases">
        <title>Depth-based differentiation of microbial function through sediment-hosted aquifers and enrichment of novel symbionts in the deep terrestrial subsurface.</title>
        <authorList>
            <person name="Probst A.J."/>
            <person name="Ladd B."/>
            <person name="Jarett J.K."/>
            <person name="Geller-Mcgrath D.E."/>
            <person name="Sieber C.M.K."/>
            <person name="Emerson J.B."/>
            <person name="Anantharaman K."/>
            <person name="Thomas B.C."/>
            <person name="Malmstrom R."/>
            <person name="Stieglmeier M."/>
            <person name="Klingl A."/>
            <person name="Woyke T."/>
            <person name="Ryan C.M."/>
            <person name="Banfield J.F."/>
        </authorList>
    </citation>
    <scope>NUCLEOTIDE SEQUENCE</scope>
    <source>
        <strain evidence="9">CG_4_8_14_3_um_filter_34_18</strain>
    </source>
</reference>
<dbReference type="InterPro" id="IPR020568">
    <property type="entry name" value="Ribosomal_Su5_D2-typ_SF"/>
</dbReference>
<sequence length="130" mass="15548">MWIINFISKRGILIKRKLSKNIEFKRVFSEGKKTESKNFIIFILKNDYKFNRLGVIVKKEIGIAVVRNKIKRWLKEAYRQENRKLFPGYDIILLAKNSITNSNYFNISNELEGLFISENYFYKKSDKLDL</sequence>
<proteinExistence type="inferred from homology"/>
<dbReference type="AlphaFoldDB" id="A0A2M7PR26"/>
<dbReference type="GO" id="GO:0042781">
    <property type="term" value="F:3'-tRNA processing endoribonuclease activity"/>
    <property type="evidence" value="ECO:0007669"/>
    <property type="project" value="TreeGrafter"/>
</dbReference>